<dbReference type="VEuPathDB" id="FungiDB:TREMEDRAFT_60790"/>
<feature type="compositionally biased region" description="Acidic residues" evidence="1">
    <location>
        <begin position="25"/>
        <end position="35"/>
    </location>
</feature>
<reference evidence="2 3" key="1">
    <citation type="submission" date="2016-06" db="EMBL/GenBank/DDBJ databases">
        <title>Evolution of pathogenesis and genome organization in the Tremellales.</title>
        <authorList>
            <person name="Cuomo C."/>
            <person name="Litvintseva A."/>
            <person name="Heitman J."/>
            <person name="Chen Y."/>
            <person name="Sun S."/>
            <person name="Springer D."/>
            <person name="Dromer F."/>
            <person name="Young S."/>
            <person name="Zeng Q."/>
            <person name="Chapman S."/>
            <person name="Gujja S."/>
            <person name="Saif S."/>
            <person name="Birren B."/>
        </authorList>
    </citation>
    <scope>NUCLEOTIDE SEQUENCE [LARGE SCALE GENOMIC DNA]</scope>
    <source>
        <strain evidence="2 3">ATCC 28783</strain>
    </source>
</reference>
<gene>
    <name evidence="2" type="ORF">M231_03292</name>
</gene>
<evidence type="ECO:0000313" key="2">
    <source>
        <dbReference type="EMBL" id="RXK39459.1"/>
    </source>
</evidence>
<evidence type="ECO:0000256" key="1">
    <source>
        <dbReference type="SAM" id="MobiDB-lite"/>
    </source>
</evidence>
<comment type="caution">
    <text evidence="2">The sequence shown here is derived from an EMBL/GenBank/DDBJ whole genome shotgun (WGS) entry which is preliminary data.</text>
</comment>
<feature type="region of interest" description="Disordered" evidence="1">
    <location>
        <begin position="1"/>
        <end position="41"/>
    </location>
</feature>
<name>A0A4Q1BNL3_TREME</name>
<accession>A0A4Q1BNL3</accession>
<feature type="compositionally biased region" description="Polar residues" evidence="1">
    <location>
        <begin position="15"/>
        <end position="24"/>
    </location>
</feature>
<organism evidence="2 3">
    <name type="scientific">Tremella mesenterica</name>
    <name type="common">Jelly fungus</name>
    <dbReference type="NCBI Taxonomy" id="5217"/>
    <lineage>
        <taxon>Eukaryota</taxon>
        <taxon>Fungi</taxon>
        <taxon>Dikarya</taxon>
        <taxon>Basidiomycota</taxon>
        <taxon>Agaricomycotina</taxon>
        <taxon>Tremellomycetes</taxon>
        <taxon>Tremellales</taxon>
        <taxon>Tremellaceae</taxon>
        <taxon>Tremella</taxon>
    </lineage>
</organism>
<dbReference type="EMBL" id="SDIL01000031">
    <property type="protein sequence ID" value="RXK39459.1"/>
    <property type="molecule type" value="Genomic_DNA"/>
</dbReference>
<evidence type="ECO:0000313" key="3">
    <source>
        <dbReference type="Proteomes" id="UP000289152"/>
    </source>
</evidence>
<dbReference type="InParanoid" id="A0A4Q1BNL3"/>
<dbReference type="AlphaFoldDB" id="A0A4Q1BNL3"/>
<sequence length="249" mass="28276">MSGFESFNDVPRHSPVSTRSNSPTSDDDITDEEDMQAPVPASMRDFRSAILRLGQFTRDLELKTCLDNLRPYLMCPVDKCDNMITGVPFITGPTMGVEADSEFFIDEDSGIMRPCLTHWEHYGEHLLIPDTAYEDYDGTDCAWCHQRPALLVEGRYDHLNSRIFRYQVCTDEDHPCCSLACTLLALCMNKARAAHPGHMAEPWQEERSGTTTLSGYDAIPQEVLRTYWMTTIHGFNGIPSLWGSRRQLE</sequence>
<dbReference type="Proteomes" id="UP000289152">
    <property type="component" value="Unassembled WGS sequence"/>
</dbReference>
<protein>
    <submittedName>
        <fullName evidence="2">Uncharacterized protein</fullName>
    </submittedName>
</protein>
<keyword evidence="3" id="KW-1185">Reference proteome</keyword>
<proteinExistence type="predicted"/>